<evidence type="ECO:0000313" key="1">
    <source>
        <dbReference type="EMBL" id="RNA24529.1"/>
    </source>
</evidence>
<dbReference type="AlphaFoldDB" id="A0A3M7RM34"/>
<protein>
    <submittedName>
        <fullName evidence="1">Uncharacterized protein</fullName>
    </submittedName>
</protein>
<proteinExistence type="predicted"/>
<dbReference type="Proteomes" id="UP000276133">
    <property type="component" value="Unassembled WGS sequence"/>
</dbReference>
<accession>A0A3M7RM34</accession>
<reference evidence="1 2" key="1">
    <citation type="journal article" date="2018" name="Sci. Rep.">
        <title>Genomic signatures of local adaptation to the degree of environmental predictability in rotifers.</title>
        <authorList>
            <person name="Franch-Gras L."/>
            <person name="Hahn C."/>
            <person name="Garcia-Roger E.M."/>
            <person name="Carmona M.J."/>
            <person name="Serra M."/>
            <person name="Gomez A."/>
        </authorList>
    </citation>
    <scope>NUCLEOTIDE SEQUENCE [LARGE SCALE GENOMIC DNA]</scope>
    <source>
        <strain evidence="1">HYR1</strain>
    </source>
</reference>
<keyword evidence="2" id="KW-1185">Reference proteome</keyword>
<evidence type="ECO:0000313" key="2">
    <source>
        <dbReference type="Proteomes" id="UP000276133"/>
    </source>
</evidence>
<gene>
    <name evidence="1" type="ORF">BpHYR1_012787</name>
</gene>
<sequence length="92" mass="11285">MVVLLKPKLQEYKKSRSRMLRAKKMRILRKILLNISTMLGNKIKQIMFNKNFNLKFYSNTISLFQFVYDILNYWHLEVDDQFNISFQFKEKD</sequence>
<organism evidence="1 2">
    <name type="scientific">Brachionus plicatilis</name>
    <name type="common">Marine rotifer</name>
    <name type="synonym">Brachionus muelleri</name>
    <dbReference type="NCBI Taxonomy" id="10195"/>
    <lineage>
        <taxon>Eukaryota</taxon>
        <taxon>Metazoa</taxon>
        <taxon>Spiralia</taxon>
        <taxon>Gnathifera</taxon>
        <taxon>Rotifera</taxon>
        <taxon>Eurotatoria</taxon>
        <taxon>Monogononta</taxon>
        <taxon>Pseudotrocha</taxon>
        <taxon>Ploima</taxon>
        <taxon>Brachionidae</taxon>
        <taxon>Brachionus</taxon>
    </lineage>
</organism>
<dbReference type="EMBL" id="REGN01003100">
    <property type="protein sequence ID" value="RNA24529.1"/>
    <property type="molecule type" value="Genomic_DNA"/>
</dbReference>
<comment type="caution">
    <text evidence="1">The sequence shown here is derived from an EMBL/GenBank/DDBJ whole genome shotgun (WGS) entry which is preliminary data.</text>
</comment>
<name>A0A3M7RM34_BRAPC</name>